<keyword evidence="1" id="KW-1277">Toxin-antitoxin system</keyword>
<evidence type="ECO:0000313" key="2">
    <source>
        <dbReference type="EMBL" id="RRN45381.1"/>
    </source>
</evidence>
<dbReference type="Proteomes" id="UP000270261">
    <property type="component" value="Unassembled WGS sequence"/>
</dbReference>
<accession>A0A3R8NTB0</accession>
<proteinExistence type="predicted"/>
<evidence type="ECO:0000313" key="3">
    <source>
        <dbReference type="Proteomes" id="UP000270261"/>
    </source>
</evidence>
<comment type="caution">
    <text evidence="2">The sequence shown here is derived from an EMBL/GenBank/DDBJ whole genome shotgun (WGS) entry which is preliminary data.</text>
</comment>
<dbReference type="Gene3D" id="3.30.2310.20">
    <property type="entry name" value="RelE-like"/>
    <property type="match status" value="1"/>
</dbReference>
<dbReference type="RefSeq" id="WP_125094810.1">
    <property type="nucleotide sequence ID" value="NZ_RRUE01000001.1"/>
</dbReference>
<dbReference type="AlphaFoldDB" id="A0A3R8NTB0"/>
<gene>
    <name evidence="2" type="ORF">EHV23_03980</name>
</gene>
<evidence type="ECO:0000256" key="1">
    <source>
        <dbReference type="ARBA" id="ARBA00022649"/>
    </source>
</evidence>
<sequence length="99" mass="11509">MPFEIDWRPGAIEDVRQLFDYLAEHASLQDARHVTDRLLSSTDKLTKFPRLYQETPEYGDSVRRISLMGQNILYEVDDAAKVVRVLAVVGGRQQYRKVR</sequence>
<dbReference type="Pfam" id="PF05016">
    <property type="entry name" value="ParE_toxin"/>
    <property type="match status" value="1"/>
</dbReference>
<reference evidence="2 3" key="1">
    <citation type="submission" date="2018-11" db="EMBL/GenBank/DDBJ databases">
        <title>Genome sequencing of Lautropia sp. KCOM 2505 (= ChDC F240).</title>
        <authorList>
            <person name="Kook J.-K."/>
            <person name="Park S.-N."/>
            <person name="Lim Y.K."/>
        </authorList>
    </citation>
    <scope>NUCLEOTIDE SEQUENCE [LARGE SCALE GENOMIC DNA]</scope>
    <source>
        <strain evidence="2 3">KCOM 2505</strain>
    </source>
</reference>
<organism evidence="2 3">
    <name type="scientific">Lautropia dentalis</name>
    <dbReference type="NCBI Taxonomy" id="2490857"/>
    <lineage>
        <taxon>Bacteria</taxon>
        <taxon>Pseudomonadati</taxon>
        <taxon>Pseudomonadota</taxon>
        <taxon>Betaproteobacteria</taxon>
        <taxon>Burkholderiales</taxon>
        <taxon>Burkholderiaceae</taxon>
        <taxon>Lautropia</taxon>
    </lineage>
</organism>
<protein>
    <submittedName>
        <fullName evidence="2">Type II toxin-antitoxin system RelE/ParE family toxin</fullName>
    </submittedName>
</protein>
<dbReference type="InterPro" id="IPR007712">
    <property type="entry name" value="RelE/ParE_toxin"/>
</dbReference>
<dbReference type="EMBL" id="RRUE01000001">
    <property type="protein sequence ID" value="RRN45381.1"/>
    <property type="molecule type" value="Genomic_DNA"/>
</dbReference>
<keyword evidence="3" id="KW-1185">Reference proteome</keyword>
<name>A0A3R8NTB0_9BURK</name>
<dbReference type="OrthoDB" id="121597at2"/>
<dbReference type="InterPro" id="IPR035093">
    <property type="entry name" value="RelE/ParE_toxin_dom_sf"/>
</dbReference>